<evidence type="ECO:0000313" key="2">
    <source>
        <dbReference type="EMBL" id="ABJ88424.1"/>
    </source>
</evidence>
<gene>
    <name evidence="2" type="ordered locus">Acid_7516</name>
</gene>
<reference evidence="2" key="1">
    <citation type="submission" date="2006-10" db="EMBL/GenBank/DDBJ databases">
        <title>Complete sequence of Solibacter usitatus Ellin6076.</title>
        <authorList>
            <consortium name="US DOE Joint Genome Institute"/>
            <person name="Copeland A."/>
            <person name="Lucas S."/>
            <person name="Lapidus A."/>
            <person name="Barry K."/>
            <person name="Detter J.C."/>
            <person name="Glavina del Rio T."/>
            <person name="Hammon N."/>
            <person name="Israni S."/>
            <person name="Dalin E."/>
            <person name="Tice H."/>
            <person name="Pitluck S."/>
            <person name="Thompson L.S."/>
            <person name="Brettin T."/>
            <person name="Bruce D."/>
            <person name="Han C."/>
            <person name="Tapia R."/>
            <person name="Gilna P."/>
            <person name="Schmutz J."/>
            <person name="Larimer F."/>
            <person name="Land M."/>
            <person name="Hauser L."/>
            <person name="Kyrpides N."/>
            <person name="Mikhailova N."/>
            <person name="Janssen P.H."/>
            <person name="Kuske C.R."/>
            <person name="Richardson P."/>
        </authorList>
    </citation>
    <scope>NUCLEOTIDE SEQUENCE</scope>
    <source>
        <strain evidence="2">Ellin6076</strain>
    </source>
</reference>
<feature type="signal peptide" evidence="1">
    <location>
        <begin position="1"/>
        <end position="17"/>
    </location>
</feature>
<dbReference type="HOGENOM" id="CLU_2182220_0_0_0"/>
<dbReference type="EMBL" id="CP000473">
    <property type="protein sequence ID" value="ABJ88424.1"/>
    <property type="molecule type" value="Genomic_DNA"/>
</dbReference>
<name>Q01PJ6_SOLUE</name>
<dbReference type="STRING" id="234267.Acid_7516"/>
<evidence type="ECO:0000256" key="1">
    <source>
        <dbReference type="SAM" id="SignalP"/>
    </source>
</evidence>
<proteinExistence type="predicted"/>
<organism evidence="2">
    <name type="scientific">Solibacter usitatus (strain Ellin6076)</name>
    <dbReference type="NCBI Taxonomy" id="234267"/>
    <lineage>
        <taxon>Bacteria</taxon>
        <taxon>Pseudomonadati</taxon>
        <taxon>Acidobacteriota</taxon>
        <taxon>Terriglobia</taxon>
        <taxon>Bryobacterales</taxon>
        <taxon>Solibacteraceae</taxon>
        <taxon>Candidatus Solibacter</taxon>
    </lineage>
</organism>
<dbReference type="KEGG" id="sus:Acid_7516"/>
<protein>
    <recommendedName>
        <fullName evidence="3">Bacterial OB-fold domain-containing protein</fullName>
    </recommendedName>
</protein>
<dbReference type="AlphaFoldDB" id="Q01PJ6"/>
<dbReference type="InParanoid" id="Q01PJ6"/>
<accession>Q01PJ6</accession>
<feature type="chain" id="PRO_5004162463" description="Bacterial OB-fold domain-containing protein" evidence="1">
    <location>
        <begin position="18"/>
        <end position="109"/>
    </location>
</feature>
<keyword evidence="1" id="KW-0732">Signal</keyword>
<dbReference type="OrthoDB" id="129556at2"/>
<sequence precursor="true">MKKQITIAFAAAAMAFAAGPGTYTGVITDNMCDNADHKDMKMGTDAKCVVECVKGMNGKYVLYDAKAKKAYILSDQKTPEKFAAKKVTVTGTLDDAGKNLKVDKIEAAK</sequence>
<evidence type="ECO:0008006" key="3">
    <source>
        <dbReference type="Google" id="ProtNLM"/>
    </source>
</evidence>